<feature type="compositionally biased region" description="Polar residues" evidence="1">
    <location>
        <begin position="358"/>
        <end position="370"/>
    </location>
</feature>
<sequence length="860" mass="98852">MFLMLCTIQQFHSQESNGIVALDLPVRNSLKFNRYAINPTFSFVREQNKYISFTNKKQWAQFNNAPNSYVFSYAGRFSENIGAGVGLFQQDFGVLTTFGGLLNFAYNASLSRESNLTFGLNIGAYQSSLNQGSVIVNTPDPSLQNVPSNFLFTINPGINYGTDFFDFGVAINNLVSYNLNDSKLIEDNPEMGLQAHVMYTGYMNTRGFFDETRFSTLIRSEFKKDKTIISGLAMLNVPKGIWAQAGYNTLYGASAGIGINVTNNIAVEYNYEQSMGNFSEFGSSHEITLAYRFNNKYRYTYGDEEEQKSVFNIKKRRFKSNNLTDEDRARIAERRAELAAKRKAEAEAQRAKVEIAASANQNDISQNGNQKIEAKENSDDEVQNVEEATLALEAEARSNVEQEEKAKAEAERKRAEEQAKQKLQEEVFKKEEAEKLRLENEAKAKAAEEKRLQLEAERRAKEAQETAAAEAEKLRLEETERLKLEQEQKRIEEQARIKAQEEALNLHEEEKLRLEAEAKLKAEEEKQNLEEKEKAEQEAQLQRDAIGEKERLTAENTELANNNQELNTEADDEAAKAMNVLLSETNSAKVNQDQLMQKLSEKIDVKQKDLNDLKEENDLSEQGVYLAPKPFKSLSAENAAIQTLKDELEKVEKDQEMKIVELEAILVKRKRKFKKDEEGINEFYFNALEQLRADQLRIKRTKERLVYNLEQINEDTDFERKRRIRRAAYDNQQDRYNKDKAALERIKKFTDESTVELQEEDFDFGEEQTKNIQIIKNVMNEDPGYYMVIAVHNNVEKRDEFLTKVVASGEKDVNFFFDVNTNKYFIYYEKFDSIDQAKNALETKGSKPYNGKMSLVKIDN</sequence>
<feature type="compositionally biased region" description="Polar residues" evidence="1">
    <location>
        <begin position="554"/>
        <end position="567"/>
    </location>
</feature>
<dbReference type="NCBIfam" id="TIGR03519">
    <property type="entry name" value="T9SS_PorP_fam"/>
    <property type="match status" value="1"/>
</dbReference>
<dbReference type="Pfam" id="PF11751">
    <property type="entry name" value="PorP_SprF"/>
    <property type="match status" value="1"/>
</dbReference>
<evidence type="ECO:0000313" key="3">
    <source>
        <dbReference type="Proteomes" id="UP000198999"/>
    </source>
</evidence>
<evidence type="ECO:0000256" key="1">
    <source>
        <dbReference type="SAM" id="MobiDB-lite"/>
    </source>
</evidence>
<keyword evidence="3" id="KW-1185">Reference proteome</keyword>
<feature type="region of interest" description="Disordered" evidence="1">
    <location>
        <begin position="395"/>
        <end position="450"/>
    </location>
</feature>
<feature type="region of interest" description="Disordered" evidence="1">
    <location>
        <begin position="523"/>
        <end position="571"/>
    </location>
</feature>
<evidence type="ECO:0000313" key="2">
    <source>
        <dbReference type="EMBL" id="SEQ17802.1"/>
    </source>
</evidence>
<protein>
    <submittedName>
        <fullName evidence="2">Type IX secretion system membrane protein, PorP/SprF family</fullName>
    </submittedName>
</protein>
<gene>
    <name evidence="2" type="ORF">SAMN05421824_1358</name>
</gene>
<feature type="compositionally biased region" description="Basic and acidic residues" evidence="1">
    <location>
        <begin position="523"/>
        <end position="537"/>
    </location>
</feature>
<accession>A0A1H9DWT5</accession>
<dbReference type="STRING" id="419940.SAMN05421824_1358"/>
<dbReference type="InterPro" id="IPR019861">
    <property type="entry name" value="PorP/SprF_Bacteroidetes"/>
</dbReference>
<proteinExistence type="predicted"/>
<reference evidence="2 3" key="1">
    <citation type="submission" date="2016-10" db="EMBL/GenBank/DDBJ databases">
        <authorList>
            <person name="de Groot N.N."/>
        </authorList>
    </citation>
    <scope>NUCLEOTIDE SEQUENCE [LARGE SCALE GENOMIC DNA]</scope>
    <source>
        <strain evidence="2 3">DSM 21035</strain>
    </source>
</reference>
<organism evidence="2 3">
    <name type="scientific">Hyunsoonleella jejuensis</name>
    <dbReference type="NCBI Taxonomy" id="419940"/>
    <lineage>
        <taxon>Bacteria</taxon>
        <taxon>Pseudomonadati</taxon>
        <taxon>Bacteroidota</taxon>
        <taxon>Flavobacteriia</taxon>
        <taxon>Flavobacteriales</taxon>
        <taxon>Flavobacteriaceae</taxon>
    </lineage>
</organism>
<dbReference type="Proteomes" id="UP000198999">
    <property type="component" value="Unassembled WGS sequence"/>
</dbReference>
<dbReference type="AlphaFoldDB" id="A0A1H9DWT5"/>
<name>A0A1H9DWT5_9FLAO</name>
<feature type="region of interest" description="Disordered" evidence="1">
    <location>
        <begin position="358"/>
        <end position="382"/>
    </location>
</feature>
<dbReference type="EMBL" id="FOFN01000001">
    <property type="protein sequence ID" value="SEQ17802.1"/>
    <property type="molecule type" value="Genomic_DNA"/>
</dbReference>